<evidence type="ECO:0000259" key="3">
    <source>
        <dbReference type="Pfam" id="PF00888"/>
    </source>
</evidence>
<sequence length="268" mass="30326">MTSQSFASLPENCCPPKQQKEASSCSIGMPSSLTPKMIINESKKPSSDPQIPAFLRQTTEDPATTLAFIQSQIHAIYSTASANQQDDNAPKLDHDTYIKIYTAIHSYCTATKSPKGSLSGEDLYRYLEEEVRNYCHGVRSYIFITDNDEEGDSARRLLKAYMTQYNKFAHLSNLVKNLMQVLERHWVRREIDEKKKNVYLIEDLNKMVWRKQVLQVGADTAPTKQGLGEVADAVTELRERSGEMAEYDSKLVKDVVRSLSFLGLTLDD</sequence>
<keyword evidence="5" id="KW-1185">Reference proteome</keyword>
<dbReference type="Proteomes" id="UP000030706">
    <property type="component" value="Unassembled WGS sequence"/>
</dbReference>
<reference evidence="4 5" key="1">
    <citation type="journal article" date="2014" name="BMC Genomics">
        <title>Genome sequencing of four Aureobasidium pullulans varieties: biotechnological potential, stress tolerance, and description of new species.</title>
        <authorList>
            <person name="Gostin Ar C."/>
            <person name="Ohm R.A."/>
            <person name="Kogej T."/>
            <person name="Sonjak S."/>
            <person name="Turk M."/>
            <person name="Zajc J."/>
            <person name="Zalar P."/>
            <person name="Grube M."/>
            <person name="Sun H."/>
            <person name="Han J."/>
            <person name="Sharma A."/>
            <person name="Chiniquy J."/>
            <person name="Ngan C.Y."/>
            <person name="Lipzen A."/>
            <person name="Barry K."/>
            <person name="Grigoriev I.V."/>
            <person name="Gunde-Cimerman N."/>
        </authorList>
    </citation>
    <scope>NUCLEOTIDE SEQUENCE [LARGE SCALE GENOMIC DNA]</scope>
    <source>
        <strain evidence="4 5">EXF-150</strain>
    </source>
</reference>
<dbReference type="STRING" id="1043002.A0A074XXH9"/>
<protein>
    <submittedName>
        <fullName evidence="4">Cullin repeat-containing protein</fullName>
    </submittedName>
</protein>
<proteinExistence type="inferred from homology"/>
<evidence type="ECO:0000313" key="4">
    <source>
        <dbReference type="EMBL" id="KEQ88354.1"/>
    </source>
</evidence>
<evidence type="ECO:0000313" key="5">
    <source>
        <dbReference type="Proteomes" id="UP000030706"/>
    </source>
</evidence>
<dbReference type="InterPro" id="IPR016159">
    <property type="entry name" value="Cullin_repeat-like_dom_sf"/>
</dbReference>
<dbReference type="SUPFAM" id="SSF74788">
    <property type="entry name" value="Cullin repeat-like"/>
    <property type="match status" value="1"/>
</dbReference>
<dbReference type="GeneID" id="40746941"/>
<name>A0A074XXH9_AURPU</name>
<dbReference type="AlphaFoldDB" id="A0A074XXH9"/>
<dbReference type="GO" id="GO:0031625">
    <property type="term" value="F:ubiquitin protein ligase binding"/>
    <property type="evidence" value="ECO:0007669"/>
    <property type="project" value="InterPro"/>
</dbReference>
<dbReference type="GO" id="GO:0006511">
    <property type="term" value="P:ubiquitin-dependent protein catabolic process"/>
    <property type="evidence" value="ECO:0007669"/>
    <property type="project" value="InterPro"/>
</dbReference>
<feature type="domain" description="Cullin N-terminal" evidence="3">
    <location>
        <begin position="68"/>
        <end position="264"/>
    </location>
</feature>
<dbReference type="EMBL" id="KL584975">
    <property type="protein sequence ID" value="KEQ88354.1"/>
    <property type="molecule type" value="Genomic_DNA"/>
</dbReference>
<dbReference type="Pfam" id="PF00888">
    <property type="entry name" value="Cullin"/>
    <property type="match status" value="1"/>
</dbReference>
<dbReference type="InterPro" id="IPR001373">
    <property type="entry name" value="Cullin_N"/>
</dbReference>
<accession>A0A074XXH9</accession>
<evidence type="ECO:0000256" key="1">
    <source>
        <dbReference type="ARBA" id="ARBA00006019"/>
    </source>
</evidence>
<dbReference type="OrthoDB" id="27073at2759"/>
<dbReference type="HOGENOM" id="CLU_1194684_0_0_1"/>
<gene>
    <name evidence="4" type="ORF">M438DRAFT_341959</name>
</gene>
<evidence type="ECO:0000256" key="2">
    <source>
        <dbReference type="SAM" id="MobiDB-lite"/>
    </source>
</evidence>
<dbReference type="Gene3D" id="1.20.1310.10">
    <property type="entry name" value="Cullin Repeats"/>
    <property type="match status" value="1"/>
</dbReference>
<organism evidence="4 5">
    <name type="scientific">Aureobasidium pullulans EXF-150</name>
    <dbReference type="NCBI Taxonomy" id="1043002"/>
    <lineage>
        <taxon>Eukaryota</taxon>
        <taxon>Fungi</taxon>
        <taxon>Dikarya</taxon>
        <taxon>Ascomycota</taxon>
        <taxon>Pezizomycotina</taxon>
        <taxon>Dothideomycetes</taxon>
        <taxon>Dothideomycetidae</taxon>
        <taxon>Dothideales</taxon>
        <taxon>Saccotheciaceae</taxon>
        <taxon>Aureobasidium</taxon>
    </lineage>
</organism>
<dbReference type="RefSeq" id="XP_029764541.1">
    <property type="nucleotide sequence ID" value="XM_029904635.1"/>
</dbReference>
<comment type="similarity">
    <text evidence="1">Belongs to the cullin family.</text>
</comment>
<feature type="region of interest" description="Disordered" evidence="2">
    <location>
        <begin position="1"/>
        <end position="27"/>
    </location>
</feature>